<keyword evidence="2" id="KW-0472">Membrane</keyword>
<feature type="compositionally biased region" description="Basic and acidic residues" evidence="1">
    <location>
        <begin position="7"/>
        <end position="18"/>
    </location>
</feature>
<keyword evidence="2" id="KW-1133">Transmembrane helix</keyword>
<protein>
    <submittedName>
        <fullName evidence="3">Uncharacterized protein</fullName>
    </submittedName>
</protein>
<dbReference type="EMBL" id="MN035409">
    <property type="protein sequence ID" value="QDH90284.1"/>
    <property type="molecule type" value="Genomic_RNA"/>
</dbReference>
<reference evidence="3" key="1">
    <citation type="submission" date="2019-05" db="EMBL/GenBank/DDBJ databases">
        <title>Metatranscriptomic reconstruction reveals RNA viruses with the potential to shape carbon cycling in soil.</title>
        <authorList>
            <person name="Starr E.P."/>
            <person name="Nuccio E."/>
            <person name="Pett-Ridge J."/>
            <person name="Banfield J.F."/>
            <person name="Firestone M.K."/>
        </authorList>
    </citation>
    <scope>NUCLEOTIDE SEQUENCE</scope>
    <source>
        <strain evidence="3">H1_Rhizo_Litter_3_735</strain>
        <strain evidence="4">H3_Bulk_41_scaffold_324</strain>
    </source>
</reference>
<evidence type="ECO:0000256" key="1">
    <source>
        <dbReference type="SAM" id="MobiDB-lite"/>
    </source>
</evidence>
<gene>
    <name evidence="3" type="ORF">H1RhizoLitter3735_000003</name>
    <name evidence="4" type="ORF">H3Bulk41324_000003</name>
</gene>
<feature type="region of interest" description="Disordered" evidence="1">
    <location>
        <begin position="1"/>
        <end position="37"/>
    </location>
</feature>
<dbReference type="EMBL" id="MN035694">
    <property type="protein sequence ID" value="QDH90661.1"/>
    <property type="molecule type" value="Genomic_RNA"/>
</dbReference>
<evidence type="ECO:0000313" key="4">
    <source>
        <dbReference type="EMBL" id="QDH90661.1"/>
    </source>
</evidence>
<feature type="transmembrane region" description="Helical" evidence="2">
    <location>
        <begin position="46"/>
        <end position="65"/>
    </location>
</feature>
<keyword evidence="2" id="KW-0812">Transmembrane</keyword>
<organism evidence="3">
    <name type="scientific">Leviviridae sp</name>
    <dbReference type="NCBI Taxonomy" id="2027243"/>
    <lineage>
        <taxon>Viruses</taxon>
        <taxon>Riboviria</taxon>
        <taxon>Orthornavirae</taxon>
        <taxon>Lenarviricota</taxon>
        <taxon>Leviviricetes</taxon>
        <taxon>Norzivirales</taxon>
        <taxon>Fiersviridae</taxon>
    </lineage>
</organism>
<accession>A0A514D9K8</accession>
<name>A0A514D9K8_9VIRU</name>
<evidence type="ECO:0000256" key="2">
    <source>
        <dbReference type="SAM" id="Phobius"/>
    </source>
</evidence>
<proteinExistence type="predicted"/>
<evidence type="ECO:0000313" key="3">
    <source>
        <dbReference type="EMBL" id="QDH90284.1"/>
    </source>
</evidence>
<sequence length="72" mass="7884">MSPVGNGRHELPDRRDSSDGPSARAFPSIGRRKTDHDPRTTITKKLLVVVVALVNAVYLVAEIFLRATDVCP</sequence>